<dbReference type="GO" id="GO:0004252">
    <property type="term" value="F:serine-type endopeptidase activity"/>
    <property type="evidence" value="ECO:0007669"/>
    <property type="project" value="InterPro"/>
</dbReference>
<name>A0A9D2CZJ3_9FIRM</name>
<dbReference type="PRINTS" id="PR00727">
    <property type="entry name" value="LEADERPTASE"/>
</dbReference>
<dbReference type="InterPro" id="IPR000223">
    <property type="entry name" value="Pept_S26A_signal_pept_1"/>
</dbReference>
<keyword evidence="4 6" id="KW-0378">Hydrolase</keyword>
<dbReference type="Proteomes" id="UP000824132">
    <property type="component" value="Unassembled WGS sequence"/>
</dbReference>
<evidence type="ECO:0000259" key="5">
    <source>
        <dbReference type="Pfam" id="PF10502"/>
    </source>
</evidence>
<protein>
    <recommendedName>
        <fullName evidence="4">Signal peptidase I</fullName>
        <ecNumber evidence="4">3.4.21.89</ecNumber>
    </recommendedName>
</protein>
<keyword evidence="4" id="KW-0812">Transmembrane</keyword>
<keyword evidence="4" id="KW-1133">Transmembrane helix</keyword>
<comment type="similarity">
    <text evidence="2 4">Belongs to the peptidase S26 family.</text>
</comment>
<dbReference type="NCBIfam" id="TIGR02227">
    <property type="entry name" value="sigpep_I_bact"/>
    <property type="match status" value="1"/>
</dbReference>
<evidence type="ECO:0000256" key="4">
    <source>
        <dbReference type="RuleBase" id="RU362042"/>
    </source>
</evidence>
<evidence type="ECO:0000256" key="2">
    <source>
        <dbReference type="ARBA" id="ARBA00009370"/>
    </source>
</evidence>
<dbReference type="PANTHER" id="PTHR43390">
    <property type="entry name" value="SIGNAL PEPTIDASE I"/>
    <property type="match status" value="1"/>
</dbReference>
<comment type="caution">
    <text evidence="6">The sequence shown here is derived from an EMBL/GenBank/DDBJ whole genome shotgun (WGS) entry which is preliminary data.</text>
</comment>
<dbReference type="InterPro" id="IPR019533">
    <property type="entry name" value="Peptidase_S26"/>
</dbReference>
<feature type="active site" evidence="3">
    <location>
        <position position="91"/>
    </location>
</feature>
<sequence length="210" mass="23486">MASYGEILNAKRDPNAETESLIHFILIVLAIFAFFLSIFTFVYNGVRVDGDSMMNTLQDGDYLFMNLIAEPERGDIVVVHTGRKEADYVIKRVIALGGDEIYAEDGVLYRKCAGETEFSVVEENYLPEPWVYVNEDRPNSFGSKAEPLVIGENEIFYMGDNRNVSVDCRAANYGSQPIENVTGVVTEWSLSIKGFLTSFFDLFTAAVPES</sequence>
<reference evidence="6" key="2">
    <citation type="submission" date="2021-04" db="EMBL/GenBank/DDBJ databases">
        <authorList>
            <person name="Gilroy R."/>
        </authorList>
    </citation>
    <scope>NUCLEOTIDE SEQUENCE</scope>
    <source>
        <strain evidence="6">CHK187-5294</strain>
    </source>
</reference>
<dbReference type="GO" id="GO:0006465">
    <property type="term" value="P:signal peptide processing"/>
    <property type="evidence" value="ECO:0007669"/>
    <property type="project" value="InterPro"/>
</dbReference>
<keyword evidence="4" id="KW-0645">Protease</keyword>
<evidence type="ECO:0000256" key="3">
    <source>
        <dbReference type="PIRSR" id="PIRSR600223-1"/>
    </source>
</evidence>
<evidence type="ECO:0000256" key="1">
    <source>
        <dbReference type="ARBA" id="ARBA00004401"/>
    </source>
</evidence>
<comment type="subcellular location">
    <subcellularLocation>
        <location evidence="1">Cell membrane</location>
        <topology evidence="1">Single-pass type II membrane protein</topology>
    </subcellularLocation>
    <subcellularLocation>
        <location evidence="4">Membrane</location>
        <topology evidence="4">Single-pass type II membrane protein</topology>
    </subcellularLocation>
</comment>
<accession>A0A9D2CZJ3</accession>
<proteinExistence type="inferred from homology"/>
<comment type="catalytic activity">
    <reaction evidence="4">
        <text>Cleavage of hydrophobic, N-terminal signal or leader sequences from secreted and periplasmic proteins.</text>
        <dbReference type="EC" id="3.4.21.89"/>
    </reaction>
</comment>
<dbReference type="CDD" id="cd06530">
    <property type="entry name" value="S26_SPase_I"/>
    <property type="match status" value="1"/>
</dbReference>
<evidence type="ECO:0000313" key="7">
    <source>
        <dbReference type="Proteomes" id="UP000824132"/>
    </source>
</evidence>
<dbReference type="Gene3D" id="2.10.109.10">
    <property type="entry name" value="Umud Fragment, subunit A"/>
    <property type="match status" value="1"/>
</dbReference>
<organism evidence="6 7">
    <name type="scientific">Candidatus Borkfalkia avistercoris</name>
    <dbReference type="NCBI Taxonomy" id="2838504"/>
    <lineage>
        <taxon>Bacteria</taxon>
        <taxon>Bacillati</taxon>
        <taxon>Bacillota</taxon>
        <taxon>Clostridia</taxon>
        <taxon>Christensenellales</taxon>
        <taxon>Christensenellaceae</taxon>
        <taxon>Candidatus Borkfalkia</taxon>
    </lineage>
</organism>
<dbReference type="SUPFAM" id="SSF51306">
    <property type="entry name" value="LexA/Signal peptidase"/>
    <property type="match status" value="1"/>
</dbReference>
<feature type="transmembrane region" description="Helical" evidence="4">
    <location>
        <begin position="20"/>
        <end position="43"/>
    </location>
</feature>
<dbReference type="InterPro" id="IPR036286">
    <property type="entry name" value="LexA/Signal_pep-like_sf"/>
</dbReference>
<evidence type="ECO:0000313" key="6">
    <source>
        <dbReference type="EMBL" id="HIZ03718.1"/>
    </source>
</evidence>
<dbReference type="GO" id="GO:0009003">
    <property type="term" value="F:signal peptidase activity"/>
    <property type="evidence" value="ECO:0007669"/>
    <property type="project" value="UniProtKB-EC"/>
</dbReference>
<dbReference type="EMBL" id="DXCL01000028">
    <property type="protein sequence ID" value="HIZ03718.1"/>
    <property type="molecule type" value="Genomic_DNA"/>
</dbReference>
<reference evidence="6" key="1">
    <citation type="journal article" date="2021" name="PeerJ">
        <title>Extensive microbial diversity within the chicken gut microbiome revealed by metagenomics and culture.</title>
        <authorList>
            <person name="Gilroy R."/>
            <person name="Ravi A."/>
            <person name="Getino M."/>
            <person name="Pursley I."/>
            <person name="Horton D.L."/>
            <person name="Alikhan N.F."/>
            <person name="Baker D."/>
            <person name="Gharbi K."/>
            <person name="Hall N."/>
            <person name="Watson M."/>
            <person name="Adriaenssens E.M."/>
            <person name="Foster-Nyarko E."/>
            <person name="Jarju S."/>
            <person name="Secka A."/>
            <person name="Antonio M."/>
            <person name="Oren A."/>
            <person name="Chaudhuri R.R."/>
            <person name="La Ragione R."/>
            <person name="Hildebrand F."/>
            <person name="Pallen M.J."/>
        </authorList>
    </citation>
    <scope>NUCLEOTIDE SEQUENCE</scope>
    <source>
        <strain evidence="6">CHK187-5294</strain>
    </source>
</reference>
<dbReference type="PANTHER" id="PTHR43390:SF1">
    <property type="entry name" value="CHLOROPLAST PROCESSING PEPTIDASE"/>
    <property type="match status" value="1"/>
</dbReference>
<feature type="domain" description="Peptidase S26" evidence="5">
    <location>
        <begin position="22"/>
        <end position="186"/>
    </location>
</feature>
<dbReference type="EC" id="3.4.21.89" evidence="4"/>
<feature type="active site" evidence="3">
    <location>
        <position position="52"/>
    </location>
</feature>
<dbReference type="GO" id="GO:0005886">
    <property type="term" value="C:plasma membrane"/>
    <property type="evidence" value="ECO:0007669"/>
    <property type="project" value="UniProtKB-SubCell"/>
</dbReference>
<keyword evidence="4" id="KW-0472">Membrane</keyword>
<dbReference type="AlphaFoldDB" id="A0A9D2CZJ3"/>
<gene>
    <name evidence="6" type="primary">lepB</name>
    <name evidence="6" type="ORF">H9727_05475</name>
</gene>
<dbReference type="Pfam" id="PF10502">
    <property type="entry name" value="Peptidase_S26"/>
    <property type="match status" value="1"/>
</dbReference>